<keyword evidence="1" id="KW-0175">Coiled coil</keyword>
<proteinExistence type="predicted"/>
<reference evidence="3" key="2">
    <citation type="submission" date="2024-04" db="EMBL/GenBank/DDBJ databases">
        <authorList>
            <person name="Chen Y."/>
            <person name="Shah S."/>
            <person name="Dougan E. K."/>
            <person name="Thang M."/>
            <person name="Chan C."/>
        </authorList>
    </citation>
    <scope>NUCLEOTIDE SEQUENCE [LARGE SCALE GENOMIC DNA]</scope>
</reference>
<reference evidence="2" key="1">
    <citation type="submission" date="2022-10" db="EMBL/GenBank/DDBJ databases">
        <authorList>
            <person name="Chen Y."/>
            <person name="Dougan E. K."/>
            <person name="Chan C."/>
            <person name="Rhodes N."/>
            <person name="Thang M."/>
        </authorList>
    </citation>
    <scope>NUCLEOTIDE SEQUENCE</scope>
</reference>
<evidence type="ECO:0000313" key="4">
    <source>
        <dbReference type="Proteomes" id="UP001152797"/>
    </source>
</evidence>
<feature type="coiled-coil region" evidence="1">
    <location>
        <begin position="113"/>
        <end position="147"/>
    </location>
</feature>
<keyword evidence="4" id="KW-1185">Reference proteome</keyword>
<protein>
    <submittedName>
        <fullName evidence="2">Uncharacterized protein</fullName>
    </submittedName>
</protein>
<evidence type="ECO:0000313" key="2">
    <source>
        <dbReference type="EMBL" id="CAI3985982.1"/>
    </source>
</evidence>
<dbReference type="EMBL" id="CAMXCT020001034">
    <property type="protein sequence ID" value="CAL1139357.1"/>
    <property type="molecule type" value="Genomic_DNA"/>
</dbReference>
<dbReference type="EMBL" id="CAMXCT010001034">
    <property type="protein sequence ID" value="CAI3985982.1"/>
    <property type="molecule type" value="Genomic_DNA"/>
</dbReference>
<name>A0A9P1C5Q2_9DINO</name>
<dbReference type="AlphaFoldDB" id="A0A9P1C5Q2"/>
<dbReference type="EMBL" id="CAMXCT030001034">
    <property type="protein sequence ID" value="CAL4773294.1"/>
    <property type="molecule type" value="Genomic_DNA"/>
</dbReference>
<organism evidence="2">
    <name type="scientific">Cladocopium goreaui</name>
    <dbReference type="NCBI Taxonomy" id="2562237"/>
    <lineage>
        <taxon>Eukaryota</taxon>
        <taxon>Sar</taxon>
        <taxon>Alveolata</taxon>
        <taxon>Dinophyceae</taxon>
        <taxon>Suessiales</taxon>
        <taxon>Symbiodiniaceae</taxon>
        <taxon>Cladocopium</taxon>
    </lineage>
</organism>
<sequence length="267" mass="30432">MSPADAGCLVSLIKNLELQLSLGDVEELVKLMKNISNEITRETGATTKPRNSVRASLSKNVDQTKFGSLGNAFAIIFVEVFEVGTLAACDWEIIETALECIVAAKHVRDFELLDWVQEEEARKAREAEALKEKENAEKAEQEKLKQQHIMRLQEIREVKKQCERDEAKLVATCRESSSSHYVDGAPKPGDLFRGDTPEMKKPKNDYHAKVQPRYEVSPGKKRWMNGKWYRPEEIELFEKCRRETDARIAANRAAALARREAMAQQKR</sequence>
<evidence type="ECO:0000313" key="3">
    <source>
        <dbReference type="EMBL" id="CAL1139357.1"/>
    </source>
</evidence>
<comment type="caution">
    <text evidence="2">The sequence shown here is derived from an EMBL/GenBank/DDBJ whole genome shotgun (WGS) entry which is preliminary data.</text>
</comment>
<evidence type="ECO:0000256" key="1">
    <source>
        <dbReference type="SAM" id="Coils"/>
    </source>
</evidence>
<accession>A0A9P1C5Q2</accession>
<gene>
    <name evidence="2" type="ORF">C1SCF055_LOCUS13368</name>
</gene>
<dbReference type="Proteomes" id="UP001152797">
    <property type="component" value="Unassembled WGS sequence"/>
</dbReference>